<feature type="compositionally biased region" description="Polar residues" evidence="1">
    <location>
        <begin position="62"/>
        <end position="73"/>
    </location>
</feature>
<accession>A0ABV9H808</accession>
<feature type="domain" description="Surface antigen" evidence="3">
    <location>
        <begin position="43"/>
        <end position="155"/>
    </location>
</feature>
<evidence type="ECO:0000259" key="3">
    <source>
        <dbReference type="Pfam" id="PF16998"/>
    </source>
</evidence>
<organism evidence="4 5">
    <name type="scientific">Daeguia caeni</name>
    <dbReference type="NCBI Taxonomy" id="439612"/>
    <lineage>
        <taxon>Bacteria</taxon>
        <taxon>Pseudomonadati</taxon>
        <taxon>Pseudomonadota</taxon>
        <taxon>Alphaproteobacteria</taxon>
        <taxon>Hyphomicrobiales</taxon>
        <taxon>Brucellaceae</taxon>
        <taxon>Daeguia</taxon>
    </lineage>
</organism>
<feature type="transmembrane region" description="Helical" evidence="2">
    <location>
        <begin position="21"/>
        <end position="43"/>
    </location>
</feature>
<feature type="region of interest" description="Disordered" evidence="1">
    <location>
        <begin position="51"/>
        <end position="73"/>
    </location>
</feature>
<dbReference type="InterPro" id="IPR032635">
    <property type="entry name" value="Anti_2"/>
</dbReference>
<sequence>MAADIACPVTLKDRREGRLGVLCRGALGLCLLSLAGCAMGGSIESALPDHSTITGSIAPDTTGPQPDSSTASDQSTIRNVISALNFTQWGKQPIPWANPDTGSQGAITAVVETTTNNQLCRKFQTSREAFDGVALYKGEACMQPGGKWVLTSFAPL</sequence>
<keyword evidence="5" id="KW-1185">Reference proteome</keyword>
<proteinExistence type="predicted"/>
<comment type="caution">
    <text evidence="4">The sequence shown here is derived from an EMBL/GenBank/DDBJ whole genome shotgun (WGS) entry which is preliminary data.</text>
</comment>
<evidence type="ECO:0000256" key="2">
    <source>
        <dbReference type="SAM" id="Phobius"/>
    </source>
</evidence>
<evidence type="ECO:0000256" key="1">
    <source>
        <dbReference type="SAM" id="MobiDB-lite"/>
    </source>
</evidence>
<keyword evidence="2" id="KW-0472">Membrane</keyword>
<keyword evidence="2" id="KW-0812">Transmembrane</keyword>
<evidence type="ECO:0000313" key="5">
    <source>
        <dbReference type="Proteomes" id="UP001596042"/>
    </source>
</evidence>
<gene>
    <name evidence="4" type="ORF">ACFO1V_10565</name>
</gene>
<dbReference type="Proteomes" id="UP001596042">
    <property type="component" value="Unassembled WGS sequence"/>
</dbReference>
<reference evidence="5" key="1">
    <citation type="journal article" date="2019" name="Int. J. Syst. Evol. Microbiol.">
        <title>The Global Catalogue of Microorganisms (GCM) 10K type strain sequencing project: providing services to taxonomists for standard genome sequencing and annotation.</title>
        <authorList>
            <consortium name="The Broad Institute Genomics Platform"/>
            <consortium name="The Broad Institute Genome Sequencing Center for Infectious Disease"/>
            <person name="Wu L."/>
            <person name="Ma J."/>
        </authorList>
    </citation>
    <scope>NUCLEOTIDE SEQUENCE [LARGE SCALE GENOMIC DNA]</scope>
    <source>
        <strain evidence="5">CGMCC 1.15731</strain>
    </source>
</reference>
<evidence type="ECO:0000313" key="4">
    <source>
        <dbReference type="EMBL" id="MFC4625650.1"/>
    </source>
</evidence>
<name>A0ABV9H808_9HYPH</name>
<keyword evidence="2" id="KW-1133">Transmembrane helix</keyword>
<dbReference type="Pfam" id="PF16998">
    <property type="entry name" value="17kDa_Anti_2"/>
    <property type="match status" value="1"/>
</dbReference>
<dbReference type="RefSeq" id="WP_374834152.1">
    <property type="nucleotide sequence ID" value="NZ_JBHEEZ010000041.1"/>
</dbReference>
<dbReference type="EMBL" id="JBHSEL010000105">
    <property type="protein sequence ID" value="MFC4625650.1"/>
    <property type="molecule type" value="Genomic_DNA"/>
</dbReference>
<protein>
    <submittedName>
        <fullName evidence="4">RT0821/Lpp0805 family surface protein</fullName>
    </submittedName>
</protein>